<evidence type="ECO:0000313" key="3">
    <source>
        <dbReference type="EMBL" id="QES19423.1"/>
    </source>
</evidence>
<dbReference type="Gene3D" id="3.30.2140.10">
    <property type="entry name" value="Arylamine N-acetyltransferase"/>
    <property type="match status" value="1"/>
</dbReference>
<dbReference type="InterPro" id="IPR038765">
    <property type="entry name" value="Papain-like_cys_pep_sf"/>
</dbReference>
<accession>A0A5P2AMI5</accession>
<keyword evidence="3" id="KW-0808">Transferase</keyword>
<dbReference type="PANTHER" id="PTHR11786:SF0">
    <property type="entry name" value="ARYLAMINE N-ACETYLTRANSFERASE 4-RELATED"/>
    <property type="match status" value="1"/>
</dbReference>
<organism evidence="3 4">
    <name type="scientific">Streptomyces venezuelae</name>
    <dbReference type="NCBI Taxonomy" id="54571"/>
    <lineage>
        <taxon>Bacteria</taxon>
        <taxon>Bacillati</taxon>
        <taxon>Actinomycetota</taxon>
        <taxon>Actinomycetes</taxon>
        <taxon>Kitasatosporales</taxon>
        <taxon>Streptomycetaceae</taxon>
        <taxon>Streptomyces</taxon>
    </lineage>
</organism>
<evidence type="ECO:0000256" key="2">
    <source>
        <dbReference type="RuleBase" id="RU003452"/>
    </source>
</evidence>
<gene>
    <name evidence="3" type="ORF">DEJ46_10205</name>
</gene>
<comment type="similarity">
    <text evidence="1 2">Belongs to the arylamine N-acetyltransferase family.</text>
</comment>
<dbReference type="Proteomes" id="UP000324106">
    <property type="component" value="Chromosome"/>
</dbReference>
<dbReference type="EMBL" id="CP029194">
    <property type="protein sequence ID" value="QES19423.1"/>
    <property type="molecule type" value="Genomic_DNA"/>
</dbReference>
<dbReference type="Gene3D" id="2.40.128.150">
    <property type="entry name" value="Cysteine proteinases"/>
    <property type="match status" value="1"/>
</dbReference>
<dbReference type="GO" id="GO:0016407">
    <property type="term" value="F:acetyltransferase activity"/>
    <property type="evidence" value="ECO:0007669"/>
    <property type="project" value="InterPro"/>
</dbReference>
<protein>
    <submittedName>
        <fullName evidence="3">Acetyltransferase</fullName>
    </submittedName>
</protein>
<reference evidence="3 4" key="1">
    <citation type="submission" date="2018-05" db="EMBL/GenBank/DDBJ databases">
        <title>Streptomyces venezuelae.</title>
        <authorList>
            <person name="Kim W."/>
            <person name="Lee N."/>
            <person name="Cho B.-K."/>
        </authorList>
    </citation>
    <scope>NUCLEOTIDE SEQUENCE [LARGE SCALE GENOMIC DNA]</scope>
    <source>
        <strain evidence="3 4">ATCC 15068</strain>
    </source>
</reference>
<name>A0A5P2AMI5_STRVZ</name>
<dbReference type="PANTHER" id="PTHR11786">
    <property type="entry name" value="N-HYDROXYARYLAMINE O-ACETYLTRANSFERASE"/>
    <property type="match status" value="1"/>
</dbReference>
<dbReference type="Pfam" id="PF00797">
    <property type="entry name" value="Acetyltransf_2"/>
    <property type="match status" value="1"/>
</dbReference>
<evidence type="ECO:0000256" key="1">
    <source>
        <dbReference type="ARBA" id="ARBA00006547"/>
    </source>
</evidence>
<dbReference type="InterPro" id="IPR001447">
    <property type="entry name" value="Arylamine_N-AcTrfase"/>
</dbReference>
<evidence type="ECO:0000313" key="4">
    <source>
        <dbReference type="Proteomes" id="UP000324106"/>
    </source>
</evidence>
<dbReference type="OrthoDB" id="7181050at2"/>
<dbReference type="SUPFAM" id="SSF54001">
    <property type="entry name" value="Cysteine proteinases"/>
    <property type="match status" value="1"/>
</dbReference>
<proteinExistence type="inferred from homology"/>
<dbReference type="PRINTS" id="PR01543">
    <property type="entry name" value="ANATRNSFRASE"/>
</dbReference>
<dbReference type="AlphaFoldDB" id="A0A5P2AMI5"/>
<sequence length="286" mass="31461">MDPTVEGESGLWSGDELDLDAYLARIGYDIGRDGELSTDLRTLKAIHRAHVRSIPFENLDVALGRPVPLDLKSLQRKLVGRRRGGYCYEQNSLLAAALERIGFPVAGRGARNRTRGAALLPVTHALLVVQAEGEQWLTDVGFGWQGPLEPVPLRDGARVEQGGWTFGIGAEDEGIHVLRSLRPHGWTDLYAFSPQTLYPGDFTVMNHFSSSHPESRFLGQVVAQQPGAEVRRALVRETLTTTRTDGVTEERVVTVGELAATLEKDFGIEMDDEERAGLERLHAMGV</sequence>